<accession>A0AAN7JTI5</accession>
<keyword evidence="3" id="KW-1185">Reference proteome</keyword>
<reference evidence="2 3" key="1">
    <citation type="journal article" date="2023" name="Hortic Res">
        <title>Pangenome of water caltrop reveals structural variations and asymmetric subgenome divergence after allopolyploidization.</title>
        <authorList>
            <person name="Zhang X."/>
            <person name="Chen Y."/>
            <person name="Wang L."/>
            <person name="Yuan Y."/>
            <person name="Fang M."/>
            <person name="Shi L."/>
            <person name="Lu R."/>
            <person name="Comes H.P."/>
            <person name="Ma Y."/>
            <person name="Chen Y."/>
            <person name="Huang G."/>
            <person name="Zhou Y."/>
            <person name="Zheng Z."/>
            <person name="Qiu Y."/>
        </authorList>
    </citation>
    <scope>NUCLEOTIDE SEQUENCE [LARGE SCALE GENOMIC DNA]</scope>
    <source>
        <tissue evidence="2">Roots</tissue>
    </source>
</reference>
<evidence type="ECO:0000313" key="2">
    <source>
        <dbReference type="EMBL" id="KAK4753401.1"/>
    </source>
</evidence>
<evidence type="ECO:0000313" key="3">
    <source>
        <dbReference type="Proteomes" id="UP001345219"/>
    </source>
</evidence>
<dbReference type="AlphaFoldDB" id="A0AAN7JTI5"/>
<name>A0AAN7JTI5_9MYRT</name>
<feature type="region of interest" description="Disordered" evidence="1">
    <location>
        <begin position="1"/>
        <end position="49"/>
    </location>
</feature>
<organism evidence="2 3">
    <name type="scientific">Trapa incisa</name>
    <dbReference type="NCBI Taxonomy" id="236973"/>
    <lineage>
        <taxon>Eukaryota</taxon>
        <taxon>Viridiplantae</taxon>
        <taxon>Streptophyta</taxon>
        <taxon>Embryophyta</taxon>
        <taxon>Tracheophyta</taxon>
        <taxon>Spermatophyta</taxon>
        <taxon>Magnoliopsida</taxon>
        <taxon>eudicotyledons</taxon>
        <taxon>Gunneridae</taxon>
        <taxon>Pentapetalae</taxon>
        <taxon>rosids</taxon>
        <taxon>malvids</taxon>
        <taxon>Myrtales</taxon>
        <taxon>Lythraceae</taxon>
        <taxon>Trapa</taxon>
    </lineage>
</organism>
<feature type="compositionally biased region" description="Basic and acidic residues" evidence="1">
    <location>
        <begin position="13"/>
        <end position="37"/>
    </location>
</feature>
<dbReference type="Proteomes" id="UP001345219">
    <property type="component" value="Chromosome 16"/>
</dbReference>
<comment type="caution">
    <text evidence="2">The sequence shown here is derived from an EMBL/GenBank/DDBJ whole genome shotgun (WGS) entry which is preliminary data.</text>
</comment>
<dbReference type="EMBL" id="JAXIOK010000016">
    <property type="protein sequence ID" value="KAK4753401.1"/>
    <property type="molecule type" value="Genomic_DNA"/>
</dbReference>
<protein>
    <submittedName>
        <fullName evidence="2">Uncharacterized protein</fullName>
    </submittedName>
</protein>
<sequence>MITVSRALGIVESSRHKEPPQGGNGDREISQDKDKEGQNQNFLPEREKEERLEMWEEAEHELAPSKFH</sequence>
<proteinExistence type="predicted"/>
<gene>
    <name evidence="2" type="ORF">SAY87_022199</name>
</gene>
<evidence type="ECO:0000256" key="1">
    <source>
        <dbReference type="SAM" id="MobiDB-lite"/>
    </source>
</evidence>